<evidence type="ECO:0000256" key="3">
    <source>
        <dbReference type="ARBA" id="ARBA00022806"/>
    </source>
</evidence>
<name>A0ABU9KBK1_9BACI</name>
<dbReference type="Pfam" id="PF00271">
    <property type="entry name" value="Helicase_C"/>
    <property type="match status" value="1"/>
</dbReference>
<dbReference type="PANTHER" id="PTHR12131:SF1">
    <property type="entry name" value="ATP-DEPENDENT RNA HELICASE SUPV3L1, MITOCHONDRIAL-RELATED"/>
    <property type="match status" value="1"/>
</dbReference>
<dbReference type="Gene3D" id="1.20.272.40">
    <property type="match status" value="1"/>
</dbReference>
<accession>A0ABU9KBK1</accession>
<organism evidence="7 8">
    <name type="scientific">Rossellomorea oryzaecorticis</name>
    <dbReference type="NCBI Taxonomy" id="1396505"/>
    <lineage>
        <taxon>Bacteria</taxon>
        <taxon>Bacillati</taxon>
        <taxon>Bacillota</taxon>
        <taxon>Bacilli</taxon>
        <taxon>Bacillales</taxon>
        <taxon>Bacillaceae</taxon>
        <taxon>Rossellomorea</taxon>
    </lineage>
</organism>
<dbReference type="InterPro" id="IPR027417">
    <property type="entry name" value="P-loop_NTPase"/>
</dbReference>
<evidence type="ECO:0000259" key="6">
    <source>
        <dbReference type="PROSITE" id="PS51194"/>
    </source>
</evidence>
<keyword evidence="3 7" id="KW-0347">Helicase</keyword>
<keyword evidence="5" id="KW-0175">Coiled coil</keyword>
<feature type="coiled-coil region" evidence="5">
    <location>
        <begin position="332"/>
        <end position="359"/>
    </location>
</feature>
<dbReference type="PROSITE" id="PS51194">
    <property type="entry name" value="HELICASE_CTER"/>
    <property type="match status" value="1"/>
</dbReference>
<dbReference type="Pfam" id="PF22527">
    <property type="entry name" value="DEXQc_Suv3"/>
    <property type="match status" value="1"/>
</dbReference>
<dbReference type="InterPro" id="IPR050699">
    <property type="entry name" value="RNA-DNA_Helicase"/>
</dbReference>
<evidence type="ECO:0000313" key="7">
    <source>
        <dbReference type="EMBL" id="MEL3972273.1"/>
    </source>
</evidence>
<dbReference type="GO" id="GO:0004386">
    <property type="term" value="F:helicase activity"/>
    <property type="evidence" value="ECO:0007669"/>
    <property type="project" value="UniProtKB-KW"/>
</dbReference>
<proteinExistence type="predicted"/>
<keyword evidence="8" id="KW-1185">Reference proteome</keyword>
<feature type="domain" description="Helicase C-terminal" evidence="6">
    <location>
        <begin position="519"/>
        <end position="672"/>
    </location>
</feature>
<sequence>MQNLEAIREKAIEETKVKIEEDITHFLEAYETCPSFGDYLSERSMFFQQIWLNTWINKVTNNVLRSHKKAFLRNKGYEVEGIDKKLMNKMFRNEIRNEHPFPVKEWVLENAPDEQQWKTRHRQARERYVTEMAEKVTASQRKGVQKEILYFLEQKVGEQELNWYIELRYVFAKKLISDMNTKPKYKQIEPCALEDKLEEEGILSSHVFKTVSDFLKEFTGSIHKKSEQWERNLWEYETYYYPYERFISYYTEHIISSFAIENLPADILVSYKDIFGEELSQERLIKWAQPIFLKEKPLFFKWIQEEYVIDLIQLAGMPFEADAHLSLFKQASAKREERKAEERAALKREQEEEDRILEDIFGQEYSPSYRGGIRYVLHIGETNTGKTHKALNRMKGAESGIYLAPLRLLALEVFDKLNSDGVPCNLKTGEEEKEVDYARHVSCTVEMFHEKDEYEVVVIDEAQMLADQDRGFSWYKAITKAGAKEVHIIGSENVRSLLLELVGEDQVEIHNYEREIPLQVEEKEFKLKHARQGDALVCFSRKKVLDTASRLQNNGHKVSMIYGSMPPETRKKQMMQFIKGKTKVIVATDAIGMGLNLPIRRIVFLENDKFDGTRRRLLTSQEVKQIAGRAGRKGIYDVGRVAFTKDIKKMAHLLKQEDPSLQTFAIAPTNNVFERFQRYYHDLDTFFELWDRFKSPYGTEKASLAEEKVLYDLIRGTQIEAKLSLKDLYGFLHLPFSKKENRLTQQWLDSMYAIVNNEELPEPDIKNKNLEQKEISYKAVGLHLLLLYRLGRQTEAYYWERTREEIADGVHESLRTEVKEISKKCKQCGKKLPPNFGFPICDRCHAMGRKRRDNRRRSK</sequence>
<dbReference type="SUPFAM" id="SSF52540">
    <property type="entry name" value="P-loop containing nucleoside triphosphate hydrolases"/>
    <property type="match status" value="1"/>
</dbReference>
<dbReference type="RefSeq" id="WP_341982380.1">
    <property type="nucleotide sequence ID" value="NZ_JBBYAF010000012.1"/>
</dbReference>
<dbReference type="CDD" id="cd18805">
    <property type="entry name" value="SF2_C_suv3"/>
    <property type="match status" value="1"/>
</dbReference>
<evidence type="ECO:0000256" key="5">
    <source>
        <dbReference type="SAM" id="Coils"/>
    </source>
</evidence>
<keyword evidence="2" id="KW-0378">Hydrolase</keyword>
<gene>
    <name evidence="7" type="ORF">AAEO50_08285</name>
</gene>
<dbReference type="Gene3D" id="3.40.50.300">
    <property type="entry name" value="P-loop containing nucleotide triphosphate hydrolases"/>
    <property type="match status" value="2"/>
</dbReference>
<dbReference type="EMBL" id="JBBYAF010000012">
    <property type="protein sequence ID" value="MEL3972273.1"/>
    <property type="molecule type" value="Genomic_DNA"/>
</dbReference>
<evidence type="ECO:0000256" key="1">
    <source>
        <dbReference type="ARBA" id="ARBA00022741"/>
    </source>
</evidence>
<dbReference type="Proteomes" id="UP001389717">
    <property type="component" value="Unassembled WGS sequence"/>
</dbReference>
<dbReference type="InterPro" id="IPR055206">
    <property type="entry name" value="DEXQc_SUV3"/>
</dbReference>
<keyword evidence="4" id="KW-0067">ATP-binding</keyword>
<evidence type="ECO:0000313" key="8">
    <source>
        <dbReference type="Proteomes" id="UP001389717"/>
    </source>
</evidence>
<dbReference type="InterPro" id="IPR001650">
    <property type="entry name" value="Helicase_C-like"/>
</dbReference>
<dbReference type="PANTHER" id="PTHR12131">
    <property type="entry name" value="ATP-DEPENDENT RNA AND DNA HELICASE"/>
    <property type="match status" value="1"/>
</dbReference>
<reference evidence="7 8" key="1">
    <citation type="submission" date="2024-04" db="EMBL/GenBank/DDBJ databases">
        <title>Bacillus oryzaecorticis sp. nov., a moderately halophilic bacterium isolated from rice husks.</title>
        <authorList>
            <person name="Zhu H.-S."/>
        </authorList>
    </citation>
    <scope>NUCLEOTIDE SEQUENCE [LARGE SCALE GENOMIC DNA]</scope>
    <source>
        <strain evidence="7 8">ZC255</strain>
    </source>
</reference>
<evidence type="ECO:0000256" key="4">
    <source>
        <dbReference type="ARBA" id="ARBA00022840"/>
    </source>
</evidence>
<dbReference type="SMART" id="SM00490">
    <property type="entry name" value="HELICc"/>
    <property type="match status" value="1"/>
</dbReference>
<protein>
    <submittedName>
        <fullName evidence="7">Helicase-related protein</fullName>
    </submittedName>
</protein>
<comment type="caution">
    <text evidence="7">The sequence shown here is derived from an EMBL/GenBank/DDBJ whole genome shotgun (WGS) entry which is preliminary data.</text>
</comment>
<keyword evidence="1" id="KW-0547">Nucleotide-binding</keyword>
<evidence type="ECO:0000256" key="2">
    <source>
        <dbReference type="ARBA" id="ARBA00022801"/>
    </source>
</evidence>